<accession>A0A8J2JT05</accession>
<dbReference type="EMBL" id="CAJVCH010140039">
    <property type="protein sequence ID" value="CAG7726788.1"/>
    <property type="molecule type" value="Genomic_DNA"/>
</dbReference>
<sequence length="273" mass="30837">MTVALNSTVEARVDDLHDCKLLLHDCMTTRTMSLREALKDARGPCKEYNHFCRKSGKNLHTLPKLLNNSHGQSKSDKWMNHSFSTERWAPVSDKINSREILTGCYHFIGTSSVEINQKMISKCWMFGFLYLIAHVLLLEVNSSAIFIVKEDSEEVPDVGVELTGRKNSSHRGLLDILENFRLWQLERKKELNTTTSKPTPEPAGLDAFLPRIQLPKIDENTLGEIAHNINNAAIDIAKSFIGPPPTEPEPDYNGTNISTTIPPNTFFCIWCNL</sequence>
<comment type="caution">
    <text evidence="2">The sequence shown here is derived from an EMBL/GenBank/DDBJ whole genome shotgun (WGS) entry which is preliminary data.</text>
</comment>
<organism evidence="2 3">
    <name type="scientific">Allacma fusca</name>
    <dbReference type="NCBI Taxonomy" id="39272"/>
    <lineage>
        <taxon>Eukaryota</taxon>
        <taxon>Metazoa</taxon>
        <taxon>Ecdysozoa</taxon>
        <taxon>Arthropoda</taxon>
        <taxon>Hexapoda</taxon>
        <taxon>Collembola</taxon>
        <taxon>Symphypleona</taxon>
        <taxon>Sminthuridae</taxon>
        <taxon>Allacma</taxon>
    </lineage>
</organism>
<keyword evidence="1" id="KW-0472">Membrane</keyword>
<keyword evidence="1" id="KW-1133">Transmembrane helix</keyword>
<feature type="transmembrane region" description="Helical" evidence="1">
    <location>
        <begin position="128"/>
        <end position="148"/>
    </location>
</feature>
<keyword evidence="3" id="KW-1185">Reference proteome</keyword>
<proteinExistence type="predicted"/>
<dbReference type="Proteomes" id="UP000708208">
    <property type="component" value="Unassembled WGS sequence"/>
</dbReference>
<evidence type="ECO:0000313" key="3">
    <source>
        <dbReference type="Proteomes" id="UP000708208"/>
    </source>
</evidence>
<protein>
    <submittedName>
        <fullName evidence="2">Uncharacterized protein</fullName>
    </submittedName>
</protein>
<evidence type="ECO:0000313" key="2">
    <source>
        <dbReference type="EMBL" id="CAG7726788.1"/>
    </source>
</evidence>
<reference evidence="2" key="1">
    <citation type="submission" date="2021-06" db="EMBL/GenBank/DDBJ databases">
        <authorList>
            <person name="Hodson N. C."/>
            <person name="Mongue J. A."/>
            <person name="Jaron S. K."/>
        </authorList>
    </citation>
    <scope>NUCLEOTIDE SEQUENCE</scope>
</reference>
<keyword evidence="1" id="KW-0812">Transmembrane</keyword>
<gene>
    <name evidence="2" type="ORF">AFUS01_LOCUS15675</name>
</gene>
<dbReference type="AlphaFoldDB" id="A0A8J2JT05"/>
<evidence type="ECO:0000256" key="1">
    <source>
        <dbReference type="SAM" id="Phobius"/>
    </source>
</evidence>
<name>A0A8J2JT05_9HEXA</name>